<proteinExistence type="predicted"/>
<dbReference type="RefSeq" id="WP_369343361.1">
    <property type="nucleotide sequence ID" value="NZ_CP129674.1"/>
</dbReference>
<protein>
    <submittedName>
        <fullName evidence="2">M23 family metallopeptidase</fullName>
        <ecNumber evidence="2">3.4.-.-</ecNumber>
    </submittedName>
</protein>
<dbReference type="EMBL" id="CP129674">
    <property type="protein sequence ID" value="XDS43767.1"/>
    <property type="molecule type" value="Genomic_DNA"/>
</dbReference>
<dbReference type="InterPro" id="IPR011055">
    <property type="entry name" value="Dup_hybrid_motif"/>
</dbReference>
<gene>
    <name evidence="2" type="ORF">QN215_05525</name>
</gene>
<accession>A0AB39U460</accession>
<dbReference type="Pfam" id="PF01551">
    <property type="entry name" value="Peptidase_M23"/>
    <property type="match status" value="1"/>
</dbReference>
<dbReference type="SUPFAM" id="SSF51261">
    <property type="entry name" value="Duplicated hybrid motif"/>
    <property type="match status" value="1"/>
</dbReference>
<keyword evidence="2" id="KW-0378">Hydrolase</keyword>
<evidence type="ECO:0000313" key="2">
    <source>
        <dbReference type="EMBL" id="XDS43767.1"/>
    </source>
</evidence>
<dbReference type="KEGG" id="baqk:QN215_05525"/>
<sequence>MIDRMVREERAFRIFAHAYAKSQVYGRQCCLQIALLCSACWICVAPLLLQADSTVHAATAGTAVPADCRAISIWPVENPTITQKFIAPAHQWSSGHRGVDIQTTPGQTLFSPVSGIISFQGKVAQKSVVSIQHGALTFTFEPATTSFATGEHLMQGQPFATVAGVSDHCEDSCIHWGIKRGDDYLDPASRVARTRIVLKSP</sequence>
<dbReference type="AlphaFoldDB" id="A0AB39U460"/>
<reference evidence="2" key="1">
    <citation type="submission" date="2023-07" db="EMBL/GenBank/DDBJ databases">
        <title>Bifidobacterium aquikefiriaerophilum sp. nov. and Bifidobacterium eccum sp. nov., isolated from water kefir.</title>
        <authorList>
            <person name="Breselge S."/>
            <person name="Bellassi P."/>
            <person name="Barcenilla C."/>
            <person name="Alvarez-Ordonez A."/>
            <person name="Morelli L."/>
            <person name="Cotter P.D."/>
        </authorList>
    </citation>
    <scope>NUCLEOTIDE SEQUENCE</scope>
    <source>
        <strain evidence="2">WK041_4_12</strain>
    </source>
</reference>
<evidence type="ECO:0000259" key="1">
    <source>
        <dbReference type="Pfam" id="PF01551"/>
    </source>
</evidence>
<dbReference type="Gene3D" id="2.70.70.10">
    <property type="entry name" value="Glucose Permease (Domain IIA)"/>
    <property type="match status" value="1"/>
</dbReference>
<name>A0AB39U460_9BIFI</name>
<dbReference type="InterPro" id="IPR016047">
    <property type="entry name" value="M23ase_b-sheet_dom"/>
</dbReference>
<organism evidence="2">
    <name type="scientific">Bifidobacterium aquikefiricola</name>
    <dbReference type="NCBI Taxonomy" id="3059038"/>
    <lineage>
        <taxon>Bacteria</taxon>
        <taxon>Bacillati</taxon>
        <taxon>Actinomycetota</taxon>
        <taxon>Actinomycetes</taxon>
        <taxon>Bifidobacteriales</taxon>
        <taxon>Bifidobacteriaceae</taxon>
        <taxon>Bifidobacterium</taxon>
    </lineage>
</organism>
<feature type="domain" description="M23ase beta-sheet core" evidence="1">
    <location>
        <begin position="95"/>
        <end position="187"/>
    </location>
</feature>
<dbReference type="GO" id="GO:0016787">
    <property type="term" value="F:hydrolase activity"/>
    <property type="evidence" value="ECO:0007669"/>
    <property type="project" value="UniProtKB-KW"/>
</dbReference>
<dbReference type="EC" id="3.4.-.-" evidence="2"/>